<evidence type="ECO:0000256" key="1">
    <source>
        <dbReference type="SAM" id="MobiDB-lite"/>
    </source>
</evidence>
<comment type="caution">
    <text evidence="4">The sequence shown here is derived from an EMBL/GenBank/DDBJ whole genome shotgun (WGS) entry which is preliminary data.</text>
</comment>
<keyword evidence="2" id="KW-0732">Signal</keyword>
<accession>A0A8H5CMC6</accession>
<sequence>MFLAFLPFSLFFCCMDQSKNKENQQPDTGAPDPVTPAPKRRPGRPPGSKNKPKDPNQPKPTPKKKINADSPQTAKKTPRPRAVYSVADDKKLMEIFIEQKQEGNGTDNGGWKGKAITVAVAGLAGSEIESGGAPKTDQSIRDHWDYLKTEFHIFKSLVEKSGWGWDDENQCVEASDEQWETLALVDECLASYRGKSFPIYADMLQLLEGALATGIHAYRAGKESNTVSDSSSDGESEKDATPAAKLGSKRKVSALVETLGPKKHGCHDRSGRSSTSSSLMHMSHAMDNVALAMKDDSDDLGKKVKKQACELVRGVEGLSLGDKAKLLLLISKDSDFAELLVNTEDDAELRTEI</sequence>
<evidence type="ECO:0000256" key="2">
    <source>
        <dbReference type="SAM" id="SignalP"/>
    </source>
</evidence>
<reference evidence="4 5" key="1">
    <citation type="journal article" date="2020" name="ISME J.">
        <title>Uncovering the hidden diversity of litter-decomposition mechanisms in mushroom-forming fungi.</title>
        <authorList>
            <person name="Floudas D."/>
            <person name="Bentzer J."/>
            <person name="Ahren D."/>
            <person name="Johansson T."/>
            <person name="Persson P."/>
            <person name="Tunlid A."/>
        </authorList>
    </citation>
    <scope>NUCLEOTIDE SEQUENCE [LARGE SCALE GENOMIC DNA]</scope>
    <source>
        <strain evidence="4 5">CBS 291.85</strain>
    </source>
</reference>
<dbReference type="Proteomes" id="UP000559256">
    <property type="component" value="Unassembled WGS sequence"/>
</dbReference>
<dbReference type="OrthoDB" id="76215at2759"/>
<feature type="region of interest" description="Disordered" evidence="1">
    <location>
        <begin position="20"/>
        <end position="84"/>
    </location>
</feature>
<dbReference type="PANTHER" id="PTHR46929:SF3">
    <property type="entry name" value="MYB_SANT-LIKE DOMAIN-CONTAINING PROTEIN"/>
    <property type="match status" value="1"/>
</dbReference>
<dbReference type="EMBL" id="JAACJM010000139">
    <property type="protein sequence ID" value="KAF5343493.1"/>
    <property type="molecule type" value="Genomic_DNA"/>
</dbReference>
<feature type="signal peptide" evidence="2">
    <location>
        <begin position="1"/>
        <end position="20"/>
    </location>
</feature>
<dbReference type="PANTHER" id="PTHR46929">
    <property type="entry name" value="EXPRESSED PROTEIN"/>
    <property type="match status" value="1"/>
</dbReference>
<feature type="compositionally biased region" description="Low complexity" evidence="1">
    <location>
        <begin position="223"/>
        <end position="233"/>
    </location>
</feature>
<proteinExistence type="predicted"/>
<name>A0A8H5CMC6_9AGAR</name>
<feature type="chain" id="PRO_5034868830" description="Myb/SANT-like domain-containing protein" evidence="2">
    <location>
        <begin position="21"/>
        <end position="353"/>
    </location>
</feature>
<dbReference type="InterPro" id="IPR024752">
    <property type="entry name" value="Myb/SANT-like_dom"/>
</dbReference>
<dbReference type="AlphaFoldDB" id="A0A8H5CMC6"/>
<dbReference type="Pfam" id="PF12776">
    <property type="entry name" value="Myb_DNA-bind_3"/>
    <property type="match status" value="1"/>
</dbReference>
<protein>
    <recommendedName>
        <fullName evidence="3">Myb/SANT-like domain-containing protein</fullName>
    </recommendedName>
</protein>
<feature type="region of interest" description="Disordered" evidence="1">
    <location>
        <begin position="222"/>
        <end position="245"/>
    </location>
</feature>
<gene>
    <name evidence="4" type="ORF">D9758_015656</name>
</gene>
<organism evidence="4 5">
    <name type="scientific">Tetrapyrgos nigripes</name>
    <dbReference type="NCBI Taxonomy" id="182062"/>
    <lineage>
        <taxon>Eukaryota</taxon>
        <taxon>Fungi</taxon>
        <taxon>Dikarya</taxon>
        <taxon>Basidiomycota</taxon>
        <taxon>Agaricomycotina</taxon>
        <taxon>Agaricomycetes</taxon>
        <taxon>Agaricomycetidae</taxon>
        <taxon>Agaricales</taxon>
        <taxon>Marasmiineae</taxon>
        <taxon>Marasmiaceae</taxon>
        <taxon>Tetrapyrgos</taxon>
    </lineage>
</organism>
<evidence type="ECO:0000313" key="4">
    <source>
        <dbReference type="EMBL" id="KAF5343493.1"/>
    </source>
</evidence>
<evidence type="ECO:0000313" key="5">
    <source>
        <dbReference type="Proteomes" id="UP000559256"/>
    </source>
</evidence>
<keyword evidence="5" id="KW-1185">Reference proteome</keyword>
<evidence type="ECO:0000259" key="3">
    <source>
        <dbReference type="Pfam" id="PF12776"/>
    </source>
</evidence>
<feature type="domain" description="Myb/SANT-like" evidence="3">
    <location>
        <begin position="87"/>
        <end position="180"/>
    </location>
</feature>